<name>A0A2K1XCP6_POPTR</name>
<evidence type="ECO:0000313" key="1">
    <source>
        <dbReference type="EMBL" id="PNS98554.1"/>
    </source>
</evidence>
<dbReference type="GO" id="GO:0005960">
    <property type="term" value="C:glycine cleavage complex"/>
    <property type="evidence" value="ECO:0000318"/>
    <property type="project" value="GO_Central"/>
</dbReference>
<sequence>MLGVRSMCVFSASQRNSFGVVESVKATSDVNSLIFDEIINKSPNEERCMIKVTPSNLSKLESLLGP</sequence>
<organism evidence="1 2">
    <name type="scientific">Populus trichocarpa</name>
    <name type="common">Western balsam poplar</name>
    <name type="synonym">Populus balsamifera subsp. trichocarpa</name>
    <dbReference type="NCBI Taxonomy" id="3694"/>
    <lineage>
        <taxon>Eukaryota</taxon>
        <taxon>Viridiplantae</taxon>
        <taxon>Streptophyta</taxon>
        <taxon>Embryophyta</taxon>
        <taxon>Tracheophyta</taxon>
        <taxon>Spermatophyta</taxon>
        <taxon>Magnoliopsida</taxon>
        <taxon>eudicotyledons</taxon>
        <taxon>Gunneridae</taxon>
        <taxon>Pentapetalae</taxon>
        <taxon>rosids</taxon>
        <taxon>fabids</taxon>
        <taxon>Malpighiales</taxon>
        <taxon>Salicaceae</taxon>
        <taxon>Saliceae</taxon>
        <taxon>Populus</taxon>
    </lineage>
</organism>
<dbReference type="EMBL" id="CM009305">
    <property type="protein sequence ID" value="PNS98554.1"/>
    <property type="molecule type" value="Genomic_DNA"/>
</dbReference>
<proteinExistence type="predicted"/>
<reference evidence="1 2" key="1">
    <citation type="journal article" date="2006" name="Science">
        <title>The genome of black cottonwood, Populus trichocarpa (Torr. &amp; Gray).</title>
        <authorList>
            <person name="Tuskan G.A."/>
            <person name="Difazio S."/>
            <person name="Jansson S."/>
            <person name="Bohlmann J."/>
            <person name="Grigoriev I."/>
            <person name="Hellsten U."/>
            <person name="Putnam N."/>
            <person name="Ralph S."/>
            <person name="Rombauts S."/>
            <person name="Salamov A."/>
            <person name="Schein J."/>
            <person name="Sterck L."/>
            <person name="Aerts A."/>
            <person name="Bhalerao R.R."/>
            <person name="Bhalerao R.P."/>
            <person name="Blaudez D."/>
            <person name="Boerjan W."/>
            <person name="Brun A."/>
            <person name="Brunner A."/>
            <person name="Busov V."/>
            <person name="Campbell M."/>
            <person name="Carlson J."/>
            <person name="Chalot M."/>
            <person name="Chapman J."/>
            <person name="Chen G.L."/>
            <person name="Cooper D."/>
            <person name="Coutinho P.M."/>
            <person name="Couturier J."/>
            <person name="Covert S."/>
            <person name="Cronk Q."/>
            <person name="Cunningham R."/>
            <person name="Davis J."/>
            <person name="Degroeve S."/>
            <person name="Dejardin A."/>
            <person name="Depamphilis C."/>
            <person name="Detter J."/>
            <person name="Dirks B."/>
            <person name="Dubchak I."/>
            <person name="Duplessis S."/>
            <person name="Ehlting J."/>
            <person name="Ellis B."/>
            <person name="Gendler K."/>
            <person name="Goodstein D."/>
            <person name="Gribskov M."/>
            <person name="Grimwood J."/>
            <person name="Groover A."/>
            <person name="Gunter L."/>
            <person name="Hamberger B."/>
            <person name="Heinze B."/>
            <person name="Helariutta Y."/>
            <person name="Henrissat B."/>
            <person name="Holligan D."/>
            <person name="Holt R."/>
            <person name="Huang W."/>
            <person name="Islam-Faridi N."/>
            <person name="Jones S."/>
            <person name="Jones-Rhoades M."/>
            <person name="Jorgensen R."/>
            <person name="Joshi C."/>
            <person name="Kangasjarvi J."/>
            <person name="Karlsson J."/>
            <person name="Kelleher C."/>
            <person name="Kirkpatrick R."/>
            <person name="Kirst M."/>
            <person name="Kohler A."/>
            <person name="Kalluri U."/>
            <person name="Larimer F."/>
            <person name="Leebens-Mack J."/>
            <person name="Leple J.C."/>
            <person name="Locascio P."/>
            <person name="Lou Y."/>
            <person name="Lucas S."/>
            <person name="Martin F."/>
            <person name="Montanini B."/>
            <person name="Napoli C."/>
            <person name="Nelson D.R."/>
            <person name="Nelson C."/>
            <person name="Nieminen K."/>
            <person name="Nilsson O."/>
            <person name="Pereda V."/>
            <person name="Peter G."/>
            <person name="Philippe R."/>
            <person name="Pilate G."/>
            <person name="Poliakov A."/>
            <person name="Razumovskaya J."/>
            <person name="Richardson P."/>
            <person name="Rinaldi C."/>
            <person name="Ritland K."/>
            <person name="Rouze P."/>
            <person name="Ryaboy D."/>
            <person name="Schmutz J."/>
            <person name="Schrader J."/>
            <person name="Segerman B."/>
            <person name="Shin H."/>
            <person name="Siddiqui A."/>
            <person name="Sterky F."/>
            <person name="Terry A."/>
            <person name="Tsai C.J."/>
            <person name="Uberbacher E."/>
            <person name="Unneberg P."/>
            <person name="Vahala J."/>
            <person name="Wall K."/>
            <person name="Wessler S."/>
            <person name="Yang G."/>
            <person name="Yin T."/>
            <person name="Douglas C."/>
            <person name="Marra M."/>
            <person name="Sandberg G."/>
            <person name="Van de Peer Y."/>
            <person name="Rokhsar D."/>
        </authorList>
    </citation>
    <scope>NUCLEOTIDE SEQUENCE [LARGE SCALE GENOMIC DNA]</scope>
    <source>
        <strain evidence="2">cv. Nisqually</strain>
    </source>
</reference>
<dbReference type="InParanoid" id="A0A2K1XCP6"/>
<dbReference type="STRING" id="3694.A0A2K1XCP6"/>
<keyword evidence="2" id="KW-1185">Reference proteome</keyword>
<dbReference type="AlphaFoldDB" id="A0A2K1XCP6"/>
<protein>
    <submittedName>
        <fullName evidence="1">Uncharacterized protein</fullName>
    </submittedName>
</protein>
<accession>A0A2K1XCP6</accession>
<dbReference type="GO" id="GO:0019464">
    <property type="term" value="P:glycine decarboxylation via glycine cleavage system"/>
    <property type="evidence" value="ECO:0000318"/>
    <property type="project" value="GO_Central"/>
</dbReference>
<evidence type="ECO:0000313" key="2">
    <source>
        <dbReference type="Proteomes" id="UP000006729"/>
    </source>
</evidence>
<dbReference type="Proteomes" id="UP000006729">
    <property type="component" value="Chromosome 16"/>
</dbReference>
<dbReference type="GO" id="GO:0005739">
    <property type="term" value="C:mitochondrion"/>
    <property type="evidence" value="ECO:0000318"/>
    <property type="project" value="GO_Central"/>
</dbReference>
<gene>
    <name evidence="1" type="ORF">POPTR_016G083800</name>
</gene>